<name>A0AAE4B2A8_9ACTN</name>
<comment type="caution">
    <text evidence="2">The sequence shown here is derived from an EMBL/GenBank/DDBJ whole genome shotgun (WGS) entry which is preliminary data.</text>
</comment>
<proteinExistence type="predicted"/>
<feature type="compositionally biased region" description="Basic residues" evidence="1">
    <location>
        <begin position="91"/>
        <end position="103"/>
    </location>
</feature>
<evidence type="ECO:0000256" key="1">
    <source>
        <dbReference type="SAM" id="MobiDB-lite"/>
    </source>
</evidence>
<dbReference type="EMBL" id="JAUSUZ010000001">
    <property type="protein sequence ID" value="MDQ0371494.1"/>
    <property type="molecule type" value="Genomic_DNA"/>
</dbReference>
<protein>
    <submittedName>
        <fullName evidence="2">Uncharacterized protein</fullName>
    </submittedName>
</protein>
<feature type="region of interest" description="Disordered" evidence="1">
    <location>
        <begin position="45"/>
        <end position="117"/>
    </location>
</feature>
<accession>A0AAE4B2A8</accession>
<reference evidence="2 3" key="1">
    <citation type="submission" date="2023-07" db="EMBL/GenBank/DDBJ databases">
        <title>Sequencing the genomes of 1000 actinobacteria strains.</title>
        <authorList>
            <person name="Klenk H.-P."/>
        </authorList>
    </citation>
    <scope>NUCLEOTIDE SEQUENCE [LARGE SCALE GENOMIC DNA]</scope>
    <source>
        <strain evidence="2 3">DSM 44709</strain>
    </source>
</reference>
<organism evidence="2 3">
    <name type="scientific">Catenuloplanes indicus</name>
    <dbReference type="NCBI Taxonomy" id="137267"/>
    <lineage>
        <taxon>Bacteria</taxon>
        <taxon>Bacillati</taxon>
        <taxon>Actinomycetota</taxon>
        <taxon>Actinomycetes</taxon>
        <taxon>Micromonosporales</taxon>
        <taxon>Micromonosporaceae</taxon>
        <taxon>Catenuloplanes</taxon>
    </lineage>
</organism>
<dbReference type="Proteomes" id="UP001240236">
    <property type="component" value="Unassembled WGS sequence"/>
</dbReference>
<keyword evidence="3" id="KW-1185">Reference proteome</keyword>
<evidence type="ECO:0000313" key="2">
    <source>
        <dbReference type="EMBL" id="MDQ0371494.1"/>
    </source>
</evidence>
<evidence type="ECO:0000313" key="3">
    <source>
        <dbReference type="Proteomes" id="UP001240236"/>
    </source>
</evidence>
<sequence length="117" mass="12378">MVMTESPPRERLTAGLRHTPGRLALWMTALIMLALLAGLAAAPEVPPAPATRRRGPAPDRHVAAARTAPATRRGEHAPGRCVPGARPATVVRRRAGAGGRRRPAPGDPPGEPCRAWR</sequence>
<dbReference type="AlphaFoldDB" id="A0AAE4B2A8"/>
<gene>
    <name evidence="2" type="ORF">J2S42_008163</name>
</gene>